<feature type="signal peptide" evidence="2">
    <location>
        <begin position="1"/>
        <end position="20"/>
    </location>
</feature>
<keyword evidence="1" id="KW-0472">Membrane</keyword>
<keyword evidence="4" id="KW-1185">Reference proteome</keyword>
<evidence type="ECO:0000256" key="1">
    <source>
        <dbReference type="SAM" id="Phobius"/>
    </source>
</evidence>
<reference evidence="3 4" key="1">
    <citation type="submission" date="2020-09" db="EMBL/GenBank/DDBJ databases">
        <title>De no assembly of potato wild relative species, Solanum commersonii.</title>
        <authorList>
            <person name="Cho K."/>
        </authorList>
    </citation>
    <scope>NUCLEOTIDE SEQUENCE [LARGE SCALE GENOMIC DNA]</scope>
    <source>
        <strain evidence="3">LZ3.2</strain>
        <tissue evidence="3">Leaf</tissue>
    </source>
</reference>
<keyword evidence="1" id="KW-0812">Transmembrane</keyword>
<dbReference type="AlphaFoldDB" id="A0A9J5Y316"/>
<accession>A0A9J5Y316</accession>
<gene>
    <name evidence="3" type="ORF">H5410_036049</name>
</gene>
<keyword evidence="1" id="KW-1133">Transmembrane helix</keyword>
<protein>
    <submittedName>
        <fullName evidence="3">Uncharacterized protein</fullName>
    </submittedName>
</protein>
<dbReference type="Proteomes" id="UP000824120">
    <property type="component" value="Chromosome 7"/>
</dbReference>
<comment type="caution">
    <text evidence="3">The sequence shown here is derived from an EMBL/GenBank/DDBJ whole genome shotgun (WGS) entry which is preliminary data.</text>
</comment>
<evidence type="ECO:0000313" key="4">
    <source>
        <dbReference type="Proteomes" id="UP000824120"/>
    </source>
</evidence>
<evidence type="ECO:0000256" key="2">
    <source>
        <dbReference type="SAM" id="SignalP"/>
    </source>
</evidence>
<feature type="transmembrane region" description="Helical" evidence="1">
    <location>
        <begin position="53"/>
        <end position="77"/>
    </location>
</feature>
<evidence type="ECO:0000313" key="3">
    <source>
        <dbReference type="EMBL" id="KAG5594817.1"/>
    </source>
</evidence>
<organism evidence="3 4">
    <name type="scientific">Solanum commersonii</name>
    <name type="common">Commerson's wild potato</name>
    <name type="synonym">Commerson's nightshade</name>
    <dbReference type="NCBI Taxonomy" id="4109"/>
    <lineage>
        <taxon>Eukaryota</taxon>
        <taxon>Viridiplantae</taxon>
        <taxon>Streptophyta</taxon>
        <taxon>Embryophyta</taxon>
        <taxon>Tracheophyta</taxon>
        <taxon>Spermatophyta</taxon>
        <taxon>Magnoliopsida</taxon>
        <taxon>eudicotyledons</taxon>
        <taxon>Gunneridae</taxon>
        <taxon>Pentapetalae</taxon>
        <taxon>asterids</taxon>
        <taxon>lamiids</taxon>
        <taxon>Solanales</taxon>
        <taxon>Solanaceae</taxon>
        <taxon>Solanoideae</taxon>
        <taxon>Solaneae</taxon>
        <taxon>Solanum</taxon>
    </lineage>
</organism>
<name>A0A9J5Y316_SOLCO</name>
<sequence>MDFYRHLIMILVSLLVKIESKLLGCVDTVLGLEMSNGQLWSNRGKSKYPKGMGSMGLTLISKCMCLIFISWAAGWILKNGVRNWHVGPFGELSRAH</sequence>
<feature type="chain" id="PRO_5039927493" evidence="2">
    <location>
        <begin position="21"/>
        <end position="96"/>
    </location>
</feature>
<proteinExistence type="predicted"/>
<keyword evidence="2" id="KW-0732">Signal</keyword>
<dbReference type="EMBL" id="JACXVP010000007">
    <property type="protein sequence ID" value="KAG5594817.1"/>
    <property type="molecule type" value="Genomic_DNA"/>
</dbReference>